<dbReference type="OrthoDB" id="9803889at2"/>
<keyword evidence="7 12" id="KW-0227">DNA damage</keyword>
<evidence type="ECO:0000256" key="5">
    <source>
        <dbReference type="ARBA" id="ARBA00022705"/>
    </source>
</evidence>
<evidence type="ECO:0000313" key="15">
    <source>
        <dbReference type="EMBL" id="CUQ81530.1"/>
    </source>
</evidence>
<gene>
    <name evidence="12 15" type="primary">recF</name>
    <name evidence="15" type="ORF">ERS852540_00279</name>
</gene>
<protein>
    <recommendedName>
        <fullName evidence="3 12">DNA replication and repair protein RecF</fullName>
    </recommendedName>
</protein>
<evidence type="ECO:0000256" key="4">
    <source>
        <dbReference type="ARBA" id="ARBA00022490"/>
    </source>
</evidence>
<dbReference type="GO" id="GO:0005737">
    <property type="term" value="C:cytoplasm"/>
    <property type="evidence" value="ECO:0007669"/>
    <property type="project" value="UniProtKB-SubCell"/>
</dbReference>
<dbReference type="GO" id="GO:0006302">
    <property type="term" value="P:double-strand break repair"/>
    <property type="evidence" value="ECO:0007669"/>
    <property type="project" value="TreeGrafter"/>
</dbReference>
<evidence type="ECO:0000259" key="14">
    <source>
        <dbReference type="Pfam" id="PF02463"/>
    </source>
</evidence>
<evidence type="ECO:0000256" key="13">
    <source>
        <dbReference type="RuleBase" id="RU000578"/>
    </source>
</evidence>
<dbReference type="GO" id="GO:0005524">
    <property type="term" value="F:ATP binding"/>
    <property type="evidence" value="ECO:0007669"/>
    <property type="project" value="UniProtKB-UniRule"/>
</dbReference>
<evidence type="ECO:0000256" key="7">
    <source>
        <dbReference type="ARBA" id="ARBA00022763"/>
    </source>
</evidence>
<dbReference type="Gene3D" id="3.40.50.300">
    <property type="entry name" value="P-loop containing nucleotide triphosphate hydrolases"/>
    <property type="match status" value="1"/>
</dbReference>
<dbReference type="InterPro" id="IPR042174">
    <property type="entry name" value="RecF_2"/>
</dbReference>
<comment type="function">
    <text evidence="12 13">The RecF protein is involved in DNA metabolism; it is required for DNA replication and normal SOS inducibility. RecF binds preferentially to single-stranded, linear DNA. It also seems to bind ATP.</text>
</comment>
<evidence type="ECO:0000256" key="8">
    <source>
        <dbReference type="ARBA" id="ARBA00022840"/>
    </source>
</evidence>
<dbReference type="GO" id="GO:0003697">
    <property type="term" value="F:single-stranded DNA binding"/>
    <property type="evidence" value="ECO:0007669"/>
    <property type="project" value="UniProtKB-UniRule"/>
</dbReference>
<dbReference type="AlphaFoldDB" id="A0A174ZEG9"/>
<keyword evidence="10 12" id="KW-0234">DNA repair</keyword>
<dbReference type="HAMAP" id="MF_00365">
    <property type="entry name" value="RecF"/>
    <property type="match status" value="1"/>
</dbReference>
<name>A0A174ZEG9_9FIRM</name>
<evidence type="ECO:0000256" key="1">
    <source>
        <dbReference type="ARBA" id="ARBA00004496"/>
    </source>
</evidence>
<accession>A0A174ZEG9</accession>
<dbReference type="InterPro" id="IPR018078">
    <property type="entry name" value="DNA-binding_RecF_CS"/>
</dbReference>
<dbReference type="InterPro" id="IPR003395">
    <property type="entry name" value="RecF/RecN/SMC_N"/>
</dbReference>
<dbReference type="GO" id="GO:0000731">
    <property type="term" value="P:DNA synthesis involved in DNA repair"/>
    <property type="evidence" value="ECO:0007669"/>
    <property type="project" value="TreeGrafter"/>
</dbReference>
<dbReference type="NCBIfam" id="TIGR00611">
    <property type="entry name" value="recf"/>
    <property type="match status" value="1"/>
</dbReference>
<keyword evidence="9 12" id="KW-0238">DNA-binding</keyword>
<dbReference type="PANTHER" id="PTHR32182:SF0">
    <property type="entry name" value="DNA REPLICATION AND REPAIR PROTEIN RECF"/>
    <property type="match status" value="1"/>
</dbReference>
<keyword evidence="11 12" id="KW-0742">SOS response</keyword>
<comment type="subcellular location">
    <subcellularLocation>
        <location evidence="1 12 13">Cytoplasm</location>
    </subcellularLocation>
</comment>
<keyword evidence="8 12" id="KW-0067">ATP-binding</keyword>
<dbReference type="Pfam" id="PF02463">
    <property type="entry name" value="SMC_N"/>
    <property type="match status" value="1"/>
</dbReference>
<feature type="binding site" evidence="12">
    <location>
        <begin position="30"/>
        <end position="37"/>
    </location>
    <ligand>
        <name>ATP</name>
        <dbReference type="ChEBI" id="CHEBI:30616"/>
    </ligand>
</feature>
<reference evidence="15 16" key="1">
    <citation type="submission" date="2015-09" db="EMBL/GenBank/DDBJ databases">
        <authorList>
            <consortium name="Pathogen Informatics"/>
        </authorList>
    </citation>
    <scope>NUCLEOTIDE SEQUENCE [LARGE SCALE GENOMIC DNA]</scope>
    <source>
        <strain evidence="15 16">2789STDY5834928</strain>
    </source>
</reference>
<comment type="similarity">
    <text evidence="2 12 13">Belongs to the RecF family.</text>
</comment>
<dbReference type="InterPro" id="IPR027417">
    <property type="entry name" value="P-loop_NTPase"/>
</dbReference>
<dbReference type="InterPro" id="IPR001238">
    <property type="entry name" value="DNA-binding_RecF"/>
</dbReference>
<evidence type="ECO:0000256" key="2">
    <source>
        <dbReference type="ARBA" id="ARBA00008016"/>
    </source>
</evidence>
<evidence type="ECO:0000256" key="11">
    <source>
        <dbReference type="ARBA" id="ARBA00023236"/>
    </source>
</evidence>
<evidence type="ECO:0000256" key="6">
    <source>
        <dbReference type="ARBA" id="ARBA00022741"/>
    </source>
</evidence>
<keyword evidence="5 12" id="KW-0235">DNA replication</keyword>
<dbReference type="EMBL" id="CZBY01000002">
    <property type="protein sequence ID" value="CUQ81530.1"/>
    <property type="molecule type" value="Genomic_DNA"/>
</dbReference>
<keyword evidence="4 12" id="KW-0963">Cytoplasm</keyword>
<organism evidence="15 16">
    <name type="scientific">[Eubacterium] siraeum</name>
    <dbReference type="NCBI Taxonomy" id="39492"/>
    <lineage>
        <taxon>Bacteria</taxon>
        <taxon>Bacillati</taxon>
        <taxon>Bacillota</taxon>
        <taxon>Clostridia</taxon>
        <taxon>Eubacteriales</taxon>
        <taxon>Oscillospiraceae</taxon>
        <taxon>Oscillospiraceae incertae sedis</taxon>
    </lineage>
</organism>
<dbReference type="SUPFAM" id="SSF52540">
    <property type="entry name" value="P-loop containing nucleoside triphosphate hydrolases"/>
    <property type="match status" value="1"/>
</dbReference>
<proteinExistence type="inferred from homology"/>
<dbReference type="GO" id="GO:0009432">
    <property type="term" value="P:SOS response"/>
    <property type="evidence" value="ECO:0007669"/>
    <property type="project" value="UniProtKB-UniRule"/>
</dbReference>
<feature type="domain" description="RecF/RecN/SMC N-terminal" evidence="14">
    <location>
        <begin position="3"/>
        <end position="361"/>
    </location>
</feature>
<dbReference type="STRING" id="39492.ERS852540_00279"/>
<keyword evidence="6 12" id="KW-0547">Nucleotide-binding</keyword>
<evidence type="ECO:0000313" key="16">
    <source>
        <dbReference type="Proteomes" id="UP000095662"/>
    </source>
</evidence>
<dbReference type="PROSITE" id="PS00618">
    <property type="entry name" value="RECF_2"/>
    <property type="match status" value="1"/>
</dbReference>
<dbReference type="PANTHER" id="PTHR32182">
    <property type="entry name" value="DNA REPLICATION AND REPAIR PROTEIN RECF"/>
    <property type="match status" value="1"/>
</dbReference>
<evidence type="ECO:0000256" key="12">
    <source>
        <dbReference type="HAMAP-Rule" id="MF_00365"/>
    </source>
</evidence>
<dbReference type="Proteomes" id="UP000095662">
    <property type="component" value="Unassembled WGS sequence"/>
</dbReference>
<dbReference type="Gene3D" id="1.20.1050.90">
    <property type="entry name" value="RecF/RecN/SMC, N-terminal domain"/>
    <property type="match status" value="1"/>
</dbReference>
<evidence type="ECO:0000256" key="3">
    <source>
        <dbReference type="ARBA" id="ARBA00020170"/>
    </source>
</evidence>
<sequence length="377" mass="43518">MQIKRLYVKNFRNIREQEFCFHENVNVLCGNNAQGKTNLCEAISLCMGPSFRTSRQSSYIPFSLDNSKEKCVIKMWFTTSFNTDSENLIEFTICNNKKEIKYNGLSIKSALELYGVLKYVVFIPEHLNLIKGVPECRREYLDSVAMMQTPVHLKKLSRYNKALKNKNNLLLGINFGDDLSVIRPQIESWNSVLAAEGLNVTYGRLKYFSLLETIASQLYNELSGGENLTLKYYSSIFDSTELKCEEINSLYNEYLERLNNSFQRELKMRYTVLGVHRDDMNLYIDNNDVKEFGSQGQQRSTALALKLAEAEIIRQKDETPIMILDDVLSELDAGRQRFVLNHIINSQVFITCCNINDVKELKNGKVWKVENGIFTEE</sequence>
<evidence type="ECO:0000256" key="10">
    <source>
        <dbReference type="ARBA" id="ARBA00023204"/>
    </source>
</evidence>
<dbReference type="GO" id="GO:0006260">
    <property type="term" value="P:DNA replication"/>
    <property type="evidence" value="ECO:0007669"/>
    <property type="project" value="UniProtKB-UniRule"/>
</dbReference>
<evidence type="ECO:0000256" key="9">
    <source>
        <dbReference type="ARBA" id="ARBA00023125"/>
    </source>
</evidence>